<protein>
    <submittedName>
        <fullName evidence="1">Uncharacterized protein</fullName>
    </submittedName>
</protein>
<evidence type="ECO:0000313" key="2">
    <source>
        <dbReference type="Proteomes" id="UP000024635"/>
    </source>
</evidence>
<comment type="caution">
    <text evidence="1">The sequence shown here is derived from an EMBL/GenBank/DDBJ whole genome shotgun (WGS) entry which is preliminary data.</text>
</comment>
<dbReference type="EMBL" id="JARK01001344">
    <property type="protein sequence ID" value="EYC28203.1"/>
    <property type="molecule type" value="Genomic_DNA"/>
</dbReference>
<accession>A0A016VN62</accession>
<name>A0A016VN62_9BILA</name>
<dbReference type="AlphaFoldDB" id="A0A016VN62"/>
<proteinExistence type="predicted"/>
<dbReference type="Proteomes" id="UP000024635">
    <property type="component" value="Unassembled WGS sequence"/>
</dbReference>
<reference evidence="2" key="1">
    <citation type="journal article" date="2015" name="Nat. Genet.">
        <title>The genome and transcriptome of the zoonotic hookworm Ancylostoma ceylanicum identify infection-specific gene families.</title>
        <authorList>
            <person name="Schwarz E.M."/>
            <person name="Hu Y."/>
            <person name="Antoshechkin I."/>
            <person name="Miller M.M."/>
            <person name="Sternberg P.W."/>
            <person name="Aroian R.V."/>
        </authorList>
    </citation>
    <scope>NUCLEOTIDE SEQUENCE</scope>
    <source>
        <strain evidence="2">HY135</strain>
    </source>
</reference>
<gene>
    <name evidence="1" type="primary">Acey_s0008.g387</name>
    <name evidence="1" type="ORF">Y032_0008g387</name>
</gene>
<evidence type="ECO:0000313" key="1">
    <source>
        <dbReference type="EMBL" id="EYC28203.1"/>
    </source>
</evidence>
<keyword evidence="2" id="KW-1185">Reference proteome</keyword>
<organism evidence="1 2">
    <name type="scientific">Ancylostoma ceylanicum</name>
    <dbReference type="NCBI Taxonomy" id="53326"/>
    <lineage>
        <taxon>Eukaryota</taxon>
        <taxon>Metazoa</taxon>
        <taxon>Ecdysozoa</taxon>
        <taxon>Nematoda</taxon>
        <taxon>Chromadorea</taxon>
        <taxon>Rhabditida</taxon>
        <taxon>Rhabditina</taxon>
        <taxon>Rhabditomorpha</taxon>
        <taxon>Strongyloidea</taxon>
        <taxon>Ancylostomatidae</taxon>
        <taxon>Ancylostomatinae</taxon>
        <taxon>Ancylostoma</taxon>
    </lineage>
</organism>
<sequence length="73" mass="8256">MYCQAKFYRVNCLAKHILLKNVLSFNIREQCERSEHRKKPGSPALAGRSGWCIMIPDTGESNVNITGENIGFL</sequence>